<dbReference type="EMBL" id="CP009248">
    <property type="protein sequence ID" value="APT90358.1"/>
    <property type="molecule type" value="Genomic_DNA"/>
</dbReference>
<dbReference type="KEGG" id="csph:CSPHI_03995"/>
<name>A0A1L7CX09_9CORY</name>
<evidence type="ECO:0000313" key="1">
    <source>
        <dbReference type="EMBL" id="APT90358.1"/>
    </source>
</evidence>
<sequence>MTNTEPSTEAILAHVAATAADDEALAAARADAAELGLAVPDPATGELLALLASLAAGAGDGADGRGPQAVVVSPAAGVVGLQLLAGLPEQAHLSCIDPDTEHQRLARAALAGTPGRHRFLPARPLDVMGRLAAGAYDLVYVDADPAELLAVREAAWPLLRPGGVLFLAGSLLDGTVGDATRHDRATVAAREADAELRGAADAVVARIPAGPGATVLRKLG</sequence>
<dbReference type="Proteomes" id="UP000185469">
    <property type="component" value="Chromosome"/>
</dbReference>
<gene>
    <name evidence="1" type="ORF">CSPHI_03995</name>
</gene>
<evidence type="ECO:0008006" key="3">
    <source>
        <dbReference type="Google" id="ProtNLM"/>
    </source>
</evidence>
<keyword evidence="2" id="KW-1185">Reference proteome</keyword>
<dbReference type="RefSeq" id="WP_075691594.1">
    <property type="nucleotide sequence ID" value="NZ_CP009248.1"/>
</dbReference>
<dbReference type="STRING" id="1437874.CSPHI_03995"/>
<proteinExistence type="predicted"/>
<dbReference type="Pfam" id="PF13578">
    <property type="entry name" value="Methyltransf_24"/>
    <property type="match status" value="1"/>
</dbReference>
<reference evidence="1 2" key="1">
    <citation type="submission" date="2014-08" db="EMBL/GenBank/DDBJ databases">
        <title>Complete genome sequence of Corynebacterium sphenisci CECT 5990(T) (=DSM 44792(T)), isolated from healthy wild penguins.</title>
        <authorList>
            <person name="Ruckert C."/>
            <person name="Albersmeier A."/>
            <person name="Winkler A."/>
            <person name="Kalinowski J."/>
        </authorList>
    </citation>
    <scope>NUCLEOTIDE SEQUENCE [LARGE SCALE GENOMIC DNA]</scope>
    <source>
        <strain evidence="1 2">DSM 44792</strain>
    </source>
</reference>
<dbReference type="SUPFAM" id="SSF53335">
    <property type="entry name" value="S-adenosyl-L-methionine-dependent methyltransferases"/>
    <property type="match status" value="1"/>
</dbReference>
<dbReference type="InterPro" id="IPR029063">
    <property type="entry name" value="SAM-dependent_MTases_sf"/>
</dbReference>
<organism evidence="1 2">
    <name type="scientific">Corynebacterium sphenisci DSM 44792</name>
    <dbReference type="NCBI Taxonomy" id="1437874"/>
    <lineage>
        <taxon>Bacteria</taxon>
        <taxon>Bacillati</taxon>
        <taxon>Actinomycetota</taxon>
        <taxon>Actinomycetes</taxon>
        <taxon>Mycobacteriales</taxon>
        <taxon>Corynebacteriaceae</taxon>
        <taxon>Corynebacterium</taxon>
    </lineage>
</organism>
<dbReference type="AlphaFoldDB" id="A0A1L7CX09"/>
<evidence type="ECO:0000313" key="2">
    <source>
        <dbReference type="Proteomes" id="UP000185469"/>
    </source>
</evidence>
<protein>
    <recommendedName>
        <fullName evidence="3">Methyltransferase</fullName>
    </recommendedName>
</protein>
<accession>A0A1L7CX09</accession>
<dbReference type="Gene3D" id="3.40.50.150">
    <property type="entry name" value="Vaccinia Virus protein VP39"/>
    <property type="match status" value="1"/>
</dbReference>